<dbReference type="EnsemblProtists" id="HpaT805377">
    <property type="protein sequence ID" value="HpaP805377"/>
    <property type="gene ID" value="HpaG805377"/>
</dbReference>
<sequence>MPLLSRMRRKTMTWRSKECRRDHLEQHFCVTTTSIPLRPRWRWVQLHANIAMDESDQMQIYFSKSMEKSLHGQHRRLPRTAQIGRPHHHNVFGVFMPDTDM</sequence>
<dbReference type="HOGENOM" id="CLU_2297090_0_0_1"/>
<protein>
    <submittedName>
        <fullName evidence="1">Uncharacterized protein</fullName>
    </submittedName>
</protein>
<dbReference type="VEuPathDB" id="FungiDB:HpaG805377"/>
<accession>M4BGF6</accession>
<organism evidence="1 2">
    <name type="scientific">Hyaloperonospora arabidopsidis (strain Emoy2)</name>
    <name type="common">Downy mildew agent</name>
    <name type="synonym">Peronospora arabidopsidis</name>
    <dbReference type="NCBI Taxonomy" id="559515"/>
    <lineage>
        <taxon>Eukaryota</taxon>
        <taxon>Sar</taxon>
        <taxon>Stramenopiles</taxon>
        <taxon>Oomycota</taxon>
        <taxon>Peronosporomycetes</taxon>
        <taxon>Peronosporales</taxon>
        <taxon>Peronosporaceae</taxon>
        <taxon>Hyaloperonospora</taxon>
    </lineage>
</organism>
<name>M4BGF6_HYAAE</name>
<dbReference type="InParanoid" id="M4BGF6"/>
<dbReference type="Proteomes" id="UP000011713">
    <property type="component" value="Unassembled WGS sequence"/>
</dbReference>
<dbReference type="AlphaFoldDB" id="M4BGF6"/>
<keyword evidence="2" id="KW-1185">Reference proteome</keyword>
<dbReference type="EMBL" id="JH598234">
    <property type="status" value="NOT_ANNOTATED_CDS"/>
    <property type="molecule type" value="Genomic_DNA"/>
</dbReference>
<proteinExistence type="predicted"/>
<evidence type="ECO:0000313" key="1">
    <source>
        <dbReference type="EnsemblProtists" id="HpaP805377"/>
    </source>
</evidence>
<reference evidence="2" key="1">
    <citation type="journal article" date="2010" name="Science">
        <title>Signatures of adaptation to obligate biotrophy in the Hyaloperonospora arabidopsidis genome.</title>
        <authorList>
            <person name="Baxter L."/>
            <person name="Tripathy S."/>
            <person name="Ishaque N."/>
            <person name="Boot N."/>
            <person name="Cabral A."/>
            <person name="Kemen E."/>
            <person name="Thines M."/>
            <person name="Ah-Fong A."/>
            <person name="Anderson R."/>
            <person name="Badejoko W."/>
            <person name="Bittner-Eddy P."/>
            <person name="Boore J.L."/>
            <person name="Chibucos M.C."/>
            <person name="Coates M."/>
            <person name="Dehal P."/>
            <person name="Delehaunty K."/>
            <person name="Dong S."/>
            <person name="Downton P."/>
            <person name="Dumas B."/>
            <person name="Fabro G."/>
            <person name="Fronick C."/>
            <person name="Fuerstenberg S.I."/>
            <person name="Fulton L."/>
            <person name="Gaulin E."/>
            <person name="Govers F."/>
            <person name="Hughes L."/>
            <person name="Humphray S."/>
            <person name="Jiang R.H."/>
            <person name="Judelson H."/>
            <person name="Kamoun S."/>
            <person name="Kyung K."/>
            <person name="Meijer H."/>
            <person name="Minx P."/>
            <person name="Morris P."/>
            <person name="Nelson J."/>
            <person name="Phuntumart V."/>
            <person name="Qutob D."/>
            <person name="Rehmany A."/>
            <person name="Rougon-Cardoso A."/>
            <person name="Ryden P."/>
            <person name="Torto-Alalibo T."/>
            <person name="Studholme D."/>
            <person name="Wang Y."/>
            <person name="Win J."/>
            <person name="Wood J."/>
            <person name="Clifton S.W."/>
            <person name="Rogers J."/>
            <person name="Van den Ackerveken G."/>
            <person name="Jones J.D."/>
            <person name="McDowell J.M."/>
            <person name="Beynon J."/>
            <person name="Tyler B.M."/>
        </authorList>
    </citation>
    <scope>NUCLEOTIDE SEQUENCE [LARGE SCALE GENOMIC DNA]</scope>
    <source>
        <strain evidence="2">Emoy2</strain>
    </source>
</reference>
<reference evidence="1" key="2">
    <citation type="submission" date="2015-06" db="UniProtKB">
        <authorList>
            <consortium name="EnsemblProtists"/>
        </authorList>
    </citation>
    <scope>IDENTIFICATION</scope>
    <source>
        <strain evidence="1">Emoy2</strain>
    </source>
</reference>
<evidence type="ECO:0000313" key="2">
    <source>
        <dbReference type="Proteomes" id="UP000011713"/>
    </source>
</evidence>